<evidence type="ECO:0000256" key="1">
    <source>
        <dbReference type="SAM" id="MobiDB-lite"/>
    </source>
</evidence>
<feature type="region of interest" description="Disordered" evidence="1">
    <location>
        <begin position="1"/>
        <end position="31"/>
    </location>
</feature>
<dbReference type="Proteomes" id="UP000030645">
    <property type="component" value="Unassembled WGS sequence"/>
</dbReference>
<organism evidence="2 3">
    <name type="scientific">Morus notabilis</name>
    <dbReference type="NCBI Taxonomy" id="981085"/>
    <lineage>
        <taxon>Eukaryota</taxon>
        <taxon>Viridiplantae</taxon>
        <taxon>Streptophyta</taxon>
        <taxon>Embryophyta</taxon>
        <taxon>Tracheophyta</taxon>
        <taxon>Spermatophyta</taxon>
        <taxon>Magnoliopsida</taxon>
        <taxon>eudicotyledons</taxon>
        <taxon>Gunneridae</taxon>
        <taxon>Pentapetalae</taxon>
        <taxon>rosids</taxon>
        <taxon>fabids</taxon>
        <taxon>Rosales</taxon>
        <taxon>Moraceae</taxon>
        <taxon>Moreae</taxon>
        <taxon>Morus</taxon>
    </lineage>
</organism>
<keyword evidence="3" id="KW-1185">Reference proteome</keyword>
<dbReference type="EMBL" id="KE343596">
    <property type="protein sequence ID" value="EXB36823.1"/>
    <property type="molecule type" value="Genomic_DNA"/>
</dbReference>
<sequence>MKQLAEMSHVRDEASASRHRPFRRNTEGEATSGNIIPKLAKLNFLKYNGSEDPTAWICRAE</sequence>
<proteinExistence type="predicted"/>
<protein>
    <submittedName>
        <fullName evidence="2">Uncharacterized protein</fullName>
    </submittedName>
</protein>
<gene>
    <name evidence="2" type="ORF">L484_007885</name>
</gene>
<evidence type="ECO:0000313" key="3">
    <source>
        <dbReference type="Proteomes" id="UP000030645"/>
    </source>
</evidence>
<evidence type="ECO:0000313" key="2">
    <source>
        <dbReference type="EMBL" id="EXB36823.1"/>
    </source>
</evidence>
<dbReference type="AlphaFoldDB" id="W9QNH3"/>
<accession>W9QNH3</accession>
<name>W9QNH3_9ROSA</name>
<reference evidence="3" key="1">
    <citation type="submission" date="2013-01" db="EMBL/GenBank/DDBJ databases">
        <title>Draft Genome Sequence of a Mulberry Tree, Morus notabilis C.K. Schneid.</title>
        <authorList>
            <person name="He N."/>
            <person name="Zhao S."/>
        </authorList>
    </citation>
    <scope>NUCLEOTIDE SEQUENCE</scope>
</reference>